<sequence>MEIIYSKNKYEQEYKAEAQDLLVQLENSQIKNSKLDNKFPVGLAIGGGAIKQPKKIWCLTSLPPKKKGRNILAGVIDRLLRNTAELRNWLESMESMEKEQALDEADYILRFGMLTLLTWLNDYRSDYKNKSGQISRKHKNNQQASHEKG</sequence>
<feature type="coiled-coil region" evidence="1">
    <location>
        <begin position="11"/>
        <end position="38"/>
    </location>
</feature>
<proteinExistence type="predicted"/>
<gene>
    <name evidence="3" type="ORF">ALEPTO_LOCUS7390</name>
</gene>
<feature type="region of interest" description="Disordered" evidence="2">
    <location>
        <begin position="130"/>
        <end position="149"/>
    </location>
</feature>
<comment type="caution">
    <text evidence="3">The sequence shown here is derived from an EMBL/GenBank/DDBJ whole genome shotgun (WGS) entry which is preliminary data.</text>
</comment>
<evidence type="ECO:0000256" key="1">
    <source>
        <dbReference type="SAM" id="Coils"/>
    </source>
</evidence>
<name>A0A9N9G5Z2_9GLOM</name>
<keyword evidence="1" id="KW-0175">Coiled coil</keyword>
<dbReference type="AlphaFoldDB" id="A0A9N9G5Z2"/>
<evidence type="ECO:0000313" key="3">
    <source>
        <dbReference type="EMBL" id="CAG8583799.1"/>
    </source>
</evidence>
<keyword evidence="4" id="KW-1185">Reference proteome</keyword>
<dbReference type="Proteomes" id="UP000789508">
    <property type="component" value="Unassembled WGS sequence"/>
</dbReference>
<evidence type="ECO:0000256" key="2">
    <source>
        <dbReference type="SAM" id="MobiDB-lite"/>
    </source>
</evidence>
<reference evidence="3" key="1">
    <citation type="submission" date="2021-06" db="EMBL/GenBank/DDBJ databases">
        <authorList>
            <person name="Kallberg Y."/>
            <person name="Tangrot J."/>
            <person name="Rosling A."/>
        </authorList>
    </citation>
    <scope>NUCLEOTIDE SEQUENCE</scope>
    <source>
        <strain evidence="3">FL130A</strain>
    </source>
</reference>
<protein>
    <submittedName>
        <fullName evidence="3">7585_t:CDS:1</fullName>
    </submittedName>
</protein>
<dbReference type="EMBL" id="CAJVPS010003154">
    <property type="protein sequence ID" value="CAG8583799.1"/>
    <property type="molecule type" value="Genomic_DNA"/>
</dbReference>
<evidence type="ECO:0000313" key="4">
    <source>
        <dbReference type="Proteomes" id="UP000789508"/>
    </source>
</evidence>
<accession>A0A9N9G5Z2</accession>
<organism evidence="3 4">
    <name type="scientific">Ambispora leptoticha</name>
    <dbReference type="NCBI Taxonomy" id="144679"/>
    <lineage>
        <taxon>Eukaryota</taxon>
        <taxon>Fungi</taxon>
        <taxon>Fungi incertae sedis</taxon>
        <taxon>Mucoromycota</taxon>
        <taxon>Glomeromycotina</taxon>
        <taxon>Glomeromycetes</taxon>
        <taxon>Archaeosporales</taxon>
        <taxon>Ambisporaceae</taxon>
        <taxon>Ambispora</taxon>
    </lineage>
</organism>